<comment type="caution">
    <text evidence="1">The sequence shown here is derived from an EMBL/GenBank/DDBJ whole genome shotgun (WGS) entry which is preliminary data.</text>
</comment>
<protein>
    <submittedName>
        <fullName evidence="1">5490_t:CDS:1</fullName>
    </submittedName>
</protein>
<organism evidence="1 2">
    <name type="scientific">Acaulospora colombiana</name>
    <dbReference type="NCBI Taxonomy" id="27376"/>
    <lineage>
        <taxon>Eukaryota</taxon>
        <taxon>Fungi</taxon>
        <taxon>Fungi incertae sedis</taxon>
        <taxon>Mucoromycota</taxon>
        <taxon>Glomeromycotina</taxon>
        <taxon>Glomeromycetes</taxon>
        <taxon>Diversisporales</taxon>
        <taxon>Acaulosporaceae</taxon>
        <taxon>Acaulospora</taxon>
    </lineage>
</organism>
<dbReference type="EMBL" id="CAJVPT010040616">
    <property type="protein sequence ID" value="CAG8725883.1"/>
    <property type="molecule type" value="Genomic_DNA"/>
</dbReference>
<evidence type="ECO:0000313" key="2">
    <source>
        <dbReference type="Proteomes" id="UP000789525"/>
    </source>
</evidence>
<reference evidence="1" key="1">
    <citation type="submission" date="2021-06" db="EMBL/GenBank/DDBJ databases">
        <authorList>
            <person name="Kallberg Y."/>
            <person name="Tangrot J."/>
            <person name="Rosling A."/>
        </authorList>
    </citation>
    <scope>NUCLEOTIDE SEQUENCE</scope>
    <source>
        <strain evidence="1">CL356</strain>
    </source>
</reference>
<sequence length="84" mass="9257">MKRIQPDNGRPGRVEPPLGRLREAITSFALSPADAHTTQTPTTTMAQKSQADAGFNLSNNEDFTFFDQYVDPAWPSSGFEQVQA</sequence>
<proteinExistence type="predicted"/>
<evidence type="ECO:0000313" key="1">
    <source>
        <dbReference type="EMBL" id="CAG8725883.1"/>
    </source>
</evidence>
<dbReference type="Proteomes" id="UP000789525">
    <property type="component" value="Unassembled WGS sequence"/>
</dbReference>
<accession>A0ACA9PXF0</accession>
<gene>
    <name evidence="1" type="ORF">ACOLOM_LOCUS11368</name>
</gene>
<keyword evidence="2" id="KW-1185">Reference proteome</keyword>
<name>A0ACA9PXF0_9GLOM</name>
<feature type="non-terminal residue" evidence="1">
    <location>
        <position position="84"/>
    </location>
</feature>